<keyword evidence="1" id="KW-0812">Transmembrane</keyword>
<keyword evidence="1" id="KW-1133">Transmembrane helix</keyword>
<dbReference type="Proteomes" id="UP000253908">
    <property type="component" value="Chromosome"/>
</dbReference>
<dbReference type="EMBL" id="CP024848">
    <property type="protein sequence ID" value="AXI08462.1"/>
    <property type="molecule type" value="Genomic_DNA"/>
</dbReference>
<gene>
    <name evidence="2" type="ORF">CUC15_05815</name>
</gene>
<name>A0A345PEN2_9BACI</name>
<keyword evidence="3" id="KW-1185">Reference proteome</keyword>
<dbReference type="SUPFAM" id="SSF103473">
    <property type="entry name" value="MFS general substrate transporter"/>
    <property type="match status" value="1"/>
</dbReference>
<sequence length="198" mass="21596">MVHYTSIIGLMSYISLISIVLNVIILAISPKLAKMLGLTNLIRYALVLSGSLFVMLFAMHLFTDVNAWTHLILSTVAYCTAGVSTFMQWGLLSESIDYNEVVTGKRTEGSMYGTFNMVRRIGTTIGSSIAVLMLGWIGYDSVAAETGLAQATSTLTGIKILSILVPAIFLIGCWVAFKFVWNITPEIRTQIAERKSAG</sequence>
<evidence type="ECO:0000256" key="1">
    <source>
        <dbReference type="SAM" id="Phobius"/>
    </source>
</evidence>
<dbReference type="OrthoDB" id="9764596at2"/>
<feature type="transmembrane region" description="Helical" evidence="1">
    <location>
        <begin position="121"/>
        <end position="139"/>
    </location>
</feature>
<dbReference type="Gene3D" id="1.20.1250.20">
    <property type="entry name" value="MFS general substrate transporter like domains"/>
    <property type="match status" value="1"/>
</dbReference>
<reference evidence="3" key="1">
    <citation type="submission" date="2017-11" db="EMBL/GenBank/DDBJ databases">
        <authorList>
            <person name="Zhu W."/>
        </authorList>
    </citation>
    <scope>NUCLEOTIDE SEQUENCE [LARGE SCALE GENOMIC DNA]</scope>
    <source>
        <strain evidence="3">160</strain>
    </source>
</reference>
<dbReference type="RefSeq" id="WP_114915757.1">
    <property type="nucleotide sequence ID" value="NZ_CP024848.1"/>
</dbReference>
<evidence type="ECO:0000313" key="3">
    <source>
        <dbReference type="Proteomes" id="UP000253908"/>
    </source>
</evidence>
<proteinExistence type="predicted"/>
<evidence type="ECO:0000313" key="2">
    <source>
        <dbReference type="EMBL" id="AXI08462.1"/>
    </source>
</evidence>
<feature type="transmembrane region" description="Helical" evidence="1">
    <location>
        <begin position="68"/>
        <end position="87"/>
    </location>
</feature>
<dbReference type="InterPro" id="IPR036259">
    <property type="entry name" value="MFS_trans_sf"/>
</dbReference>
<accession>A0A345PEN2</accession>
<feature type="transmembrane region" description="Helical" evidence="1">
    <location>
        <begin position="41"/>
        <end position="62"/>
    </location>
</feature>
<feature type="transmembrane region" description="Helical" evidence="1">
    <location>
        <begin position="6"/>
        <end position="29"/>
    </location>
</feature>
<keyword evidence="1" id="KW-0472">Membrane</keyword>
<dbReference type="Pfam" id="PF13347">
    <property type="entry name" value="MFS_2"/>
    <property type="match status" value="1"/>
</dbReference>
<dbReference type="AlphaFoldDB" id="A0A345PEN2"/>
<feature type="transmembrane region" description="Helical" evidence="1">
    <location>
        <begin position="159"/>
        <end position="181"/>
    </location>
</feature>
<organism evidence="2 3">
    <name type="scientific">Oceanobacillus zhaokaii</name>
    <dbReference type="NCBI Taxonomy" id="2052660"/>
    <lineage>
        <taxon>Bacteria</taxon>
        <taxon>Bacillati</taxon>
        <taxon>Bacillota</taxon>
        <taxon>Bacilli</taxon>
        <taxon>Bacillales</taxon>
        <taxon>Bacillaceae</taxon>
        <taxon>Oceanobacillus</taxon>
    </lineage>
</organism>
<dbReference type="KEGG" id="ocn:CUC15_05815"/>
<protein>
    <submittedName>
        <fullName evidence="2">Uncharacterized protein</fullName>
    </submittedName>
</protein>